<dbReference type="EMBL" id="CP001032">
    <property type="protein sequence ID" value="ACB76571.1"/>
    <property type="molecule type" value="Genomic_DNA"/>
</dbReference>
<dbReference type="CDD" id="cd04622">
    <property type="entry name" value="CBS_pair_HRP1_like"/>
    <property type="match status" value="1"/>
</dbReference>
<evidence type="ECO:0000313" key="5">
    <source>
        <dbReference type="Proteomes" id="UP000007013"/>
    </source>
</evidence>
<gene>
    <name evidence="4" type="ordered locus">Oter_3292</name>
</gene>
<dbReference type="InterPro" id="IPR046342">
    <property type="entry name" value="CBS_dom_sf"/>
</dbReference>
<keyword evidence="1 2" id="KW-0129">CBS domain</keyword>
<dbReference type="AlphaFoldDB" id="B1ZTB7"/>
<dbReference type="STRING" id="452637.Oter_3292"/>
<evidence type="ECO:0000313" key="4">
    <source>
        <dbReference type="EMBL" id="ACB76571.1"/>
    </source>
</evidence>
<dbReference type="KEGG" id="ote:Oter_3292"/>
<evidence type="ECO:0000259" key="3">
    <source>
        <dbReference type="PROSITE" id="PS51371"/>
    </source>
</evidence>
<dbReference type="PROSITE" id="PS51371">
    <property type="entry name" value="CBS"/>
    <property type="match status" value="2"/>
</dbReference>
<reference evidence="4 5" key="1">
    <citation type="journal article" date="2011" name="J. Bacteriol.">
        <title>Genome sequence of the verrucomicrobium Opitutus terrae PB90-1, an abundant inhabitant of rice paddy soil ecosystems.</title>
        <authorList>
            <person name="van Passel M.W."/>
            <person name="Kant R."/>
            <person name="Palva A."/>
            <person name="Copeland A."/>
            <person name="Lucas S."/>
            <person name="Lapidus A."/>
            <person name="Glavina del Rio T."/>
            <person name="Pitluck S."/>
            <person name="Goltsman E."/>
            <person name="Clum A."/>
            <person name="Sun H."/>
            <person name="Schmutz J."/>
            <person name="Larimer F.W."/>
            <person name="Land M.L."/>
            <person name="Hauser L."/>
            <person name="Kyrpides N."/>
            <person name="Mikhailova N."/>
            <person name="Richardson P.P."/>
            <person name="Janssen P.H."/>
            <person name="de Vos W.M."/>
            <person name="Smidt H."/>
        </authorList>
    </citation>
    <scope>NUCLEOTIDE SEQUENCE [LARGE SCALE GENOMIC DNA]</scope>
    <source>
        <strain evidence="5">DSM 11246 / JCM 15787 / PB90-1</strain>
    </source>
</reference>
<feature type="domain" description="CBS" evidence="3">
    <location>
        <begin position="72"/>
        <end position="130"/>
    </location>
</feature>
<dbReference type="SMART" id="SM00116">
    <property type="entry name" value="CBS"/>
    <property type="match status" value="2"/>
</dbReference>
<sequence>MKIREMMTKETRSVSPDTPVIEVAGLMRLHDIGVVPVVEDGRIVGMLTDRDIVLQVVADGDDPRSTVVRDVMSTGSISVNENQEVDEAVALMEKYQVRRLPVLNADSKLVGIVSLGDIAVDVHAGLSGKVLKEVSEPAAPRL</sequence>
<dbReference type="SUPFAM" id="SSF54631">
    <property type="entry name" value="CBS-domain pair"/>
    <property type="match status" value="1"/>
</dbReference>
<dbReference type="RefSeq" id="WP_012376100.1">
    <property type="nucleotide sequence ID" value="NC_010571.1"/>
</dbReference>
<evidence type="ECO:0000256" key="2">
    <source>
        <dbReference type="PROSITE-ProRule" id="PRU00703"/>
    </source>
</evidence>
<name>B1ZTB7_OPITP</name>
<protein>
    <submittedName>
        <fullName evidence="4">Putative signal transduction protein with CBS domains</fullName>
    </submittedName>
</protein>
<dbReference type="Pfam" id="PF00571">
    <property type="entry name" value="CBS"/>
    <property type="match status" value="2"/>
</dbReference>
<dbReference type="InterPro" id="IPR000644">
    <property type="entry name" value="CBS_dom"/>
</dbReference>
<dbReference type="Gene3D" id="3.10.580.10">
    <property type="entry name" value="CBS-domain"/>
    <property type="match status" value="1"/>
</dbReference>
<dbReference type="HOGENOM" id="CLU_040681_12_0_0"/>
<dbReference type="PANTHER" id="PTHR43080:SF2">
    <property type="entry name" value="CBS DOMAIN-CONTAINING PROTEIN"/>
    <property type="match status" value="1"/>
</dbReference>
<accession>B1ZTB7</accession>
<evidence type="ECO:0000256" key="1">
    <source>
        <dbReference type="ARBA" id="ARBA00023122"/>
    </source>
</evidence>
<dbReference type="InterPro" id="IPR051257">
    <property type="entry name" value="Diverse_CBS-Domain"/>
</dbReference>
<dbReference type="OrthoDB" id="9802114at2"/>
<dbReference type="Proteomes" id="UP000007013">
    <property type="component" value="Chromosome"/>
</dbReference>
<proteinExistence type="predicted"/>
<feature type="domain" description="CBS" evidence="3">
    <location>
        <begin position="7"/>
        <end position="63"/>
    </location>
</feature>
<organism evidence="4 5">
    <name type="scientific">Opitutus terrae (strain DSM 11246 / JCM 15787 / PB90-1)</name>
    <dbReference type="NCBI Taxonomy" id="452637"/>
    <lineage>
        <taxon>Bacteria</taxon>
        <taxon>Pseudomonadati</taxon>
        <taxon>Verrucomicrobiota</taxon>
        <taxon>Opitutia</taxon>
        <taxon>Opitutales</taxon>
        <taxon>Opitutaceae</taxon>
        <taxon>Opitutus</taxon>
    </lineage>
</organism>
<dbReference type="eggNOG" id="COG0517">
    <property type="taxonomic scope" value="Bacteria"/>
</dbReference>
<keyword evidence="5" id="KW-1185">Reference proteome</keyword>
<dbReference type="PANTHER" id="PTHR43080">
    <property type="entry name" value="CBS DOMAIN-CONTAINING PROTEIN CBSX3, MITOCHONDRIAL"/>
    <property type="match status" value="1"/>
</dbReference>